<accession>A0ABT5DXP1</accession>
<dbReference type="RefSeq" id="WP_272086416.1">
    <property type="nucleotide sequence ID" value="NZ_JAQNDL010000001.1"/>
</dbReference>
<dbReference type="Proteomes" id="UP001221686">
    <property type="component" value="Unassembled WGS sequence"/>
</dbReference>
<dbReference type="EMBL" id="JAQNDL010000001">
    <property type="protein sequence ID" value="MDC0717935.1"/>
    <property type="molecule type" value="Genomic_DNA"/>
</dbReference>
<sequence length="146" mass="15836">MATATNPERGDPPNTLTRLLRAELSAVETYRGALTWLDGPDAGPRLRQICVDHSRAVQVLRGLLLRNGEVAPTSTAGQEYAAARADEALNVTVDALCDDEARQVEAYRRALNDPSLPPAVKAMIRSDLLRRSETHVPALEALIAAR</sequence>
<dbReference type="InterPro" id="IPR012347">
    <property type="entry name" value="Ferritin-like"/>
</dbReference>
<evidence type="ECO:0000313" key="1">
    <source>
        <dbReference type="EMBL" id="MDC0717935.1"/>
    </source>
</evidence>
<organism evidence="1 2">
    <name type="scientific">Nannocystis bainbridge</name>
    <dbReference type="NCBI Taxonomy" id="2995303"/>
    <lineage>
        <taxon>Bacteria</taxon>
        <taxon>Pseudomonadati</taxon>
        <taxon>Myxococcota</taxon>
        <taxon>Polyangia</taxon>
        <taxon>Nannocystales</taxon>
        <taxon>Nannocystaceae</taxon>
        <taxon>Nannocystis</taxon>
    </lineage>
</organism>
<proteinExistence type="predicted"/>
<reference evidence="1 2" key="1">
    <citation type="submission" date="2022-11" db="EMBL/GenBank/DDBJ databases">
        <title>Minimal conservation of predation-associated metabolite biosynthetic gene clusters underscores biosynthetic potential of Myxococcota including descriptions for ten novel species: Archangium lansinium sp. nov., Myxococcus landrumus sp. nov., Nannocystis bai.</title>
        <authorList>
            <person name="Ahearne A."/>
            <person name="Stevens C."/>
            <person name="Dowd S."/>
        </authorList>
    </citation>
    <scope>NUCLEOTIDE SEQUENCE [LARGE SCALE GENOMIC DNA]</scope>
    <source>
        <strain evidence="1 2">BB15-2</strain>
    </source>
</reference>
<comment type="caution">
    <text evidence="1">The sequence shown here is derived from an EMBL/GenBank/DDBJ whole genome shotgun (WGS) entry which is preliminary data.</text>
</comment>
<evidence type="ECO:0000313" key="2">
    <source>
        <dbReference type="Proteomes" id="UP001221686"/>
    </source>
</evidence>
<name>A0ABT5DXP1_9BACT</name>
<dbReference type="Gene3D" id="1.20.1260.10">
    <property type="match status" value="1"/>
</dbReference>
<protein>
    <recommendedName>
        <fullName evidence="3">DUF2383 domain-containing protein</fullName>
    </recommendedName>
</protein>
<evidence type="ECO:0008006" key="3">
    <source>
        <dbReference type="Google" id="ProtNLM"/>
    </source>
</evidence>
<keyword evidence="2" id="KW-1185">Reference proteome</keyword>
<gene>
    <name evidence="1" type="ORF">POL25_13595</name>
</gene>